<dbReference type="EMBL" id="QUAB01000017">
    <property type="protein sequence ID" value="REJ07363.1"/>
    <property type="molecule type" value="Genomic_DNA"/>
</dbReference>
<organism evidence="1 2">
    <name type="scientific">Microbacterium bovistercoris</name>
    <dbReference type="NCBI Taxonomy" id="2293570"/>
    <lineage>
        <taxon>Bacteria</taxon>
        <taxon>Bacillati</taxon>
        <taxon>Actinomycetota</taxon>
        <taxon>Actinomycetes</taxon>
        <taxon>Micrococcales</taxon>
        <taxon>Microbacteriaceae</taxon>
        <taxon>Microbacterium</taxon>
    </lineage>
</organism>
<evidence type="ECO:0008006" key="3">
    <source>
        <dbReference type="Google" id="ProtNLM"/>
    </source>
</evidence>
<dbReference type="AlphaFoldDB" id="A0A371NWF1"/>
<name>A0A371NWF1_9MICO</name>
<gene>
    <name evidence="1" type="ORF">DY023_03965</name>
</gene>
<accession>A0A371NWF1</accession>
<comment type="caution">
    <text evidence="1">The sequence shown here is derived from an EMBL/GenBank/DDBJ whole genome shotgun (WGS) entry which is preliminary data.</text>
</comment>
<dbReference type="Proteomes" id="UP000262172">
    <property type="component" value="Unassembled WGS sequence"/>
</dbReference>
<proteinExistence type="predicted"/>
<evidence type="ECO:0000313" key="2">
    <source>
        <dbReference type="Proteomes" id="UP000262172"/>
    </source>
</evidence>
<reference evidence="1 2" key="1">
    <citation type="submission" date="2018-08" db="EMBL/GenBank/DDBJ databases">
        <title>Isolation, diversity and antifungal activity of Actinobacteria from cow dung.</title>
        <authorList>
            <person name="Ling L."/>
        </authorList>
    </citation>
    <scope>NUCLEOTIDE SEQUENCE [LARGE SCALE GENOMIC DNA]</scope>
    <source>
        <strain evidence="1 2">NEAU-LLE</strain>
    </source>
</reference>
<sequence length="329" mass="35016">MPHIGILTQVGDLHAELVAYWIKQAGGRVSLIYADRVPTDGGISFDPAHPESARLRADDGVIAIGDLDLMWWRRVGKPRVPERVRDAAAREVVSNESRDAVVGLVRSGFRGIWVSDPDATRSAEFKLVQLCAAVKVGLRVPATLVSQVPDEIRNFCERVGGRMVTKPVASPIDVPLRAGVVTSEGLPGDDVLALSPAIYQELVPGEDHLRACTWGSTVICGTVKSPMMDWRTDSNPTIGTAEIDADTAARLAALNVELGLEMGISDLKPAADGGVPYWLEVNPQGQFLFLEGLGGPEVAKPFAEFLLARAATGTPPAGGRRPASRSGCG</sequence>
<keyword evidence="2" id="KW-1185">Reference proteome</keyword>
<dbReference type="SUPFAM" id="SSF56059">
    <property type="entry name" value="Glutathione synthetase ATP-binding domain-like"/>
    <property type="match status" value="1"/>
</dbReference>
<protein>
    <recommendedName>
        <fullName evidence="3">ATP-grasp domain-containing protein</fullName>
    </recommendedName>
</protein>
<evidence type="ECO:0000313" key="1">
    <source>
        <dbReference type="EMBL" id="REJ07363.1"/>
    </source>
</evidence>